<dbReference type="NCBIfam" id="TIGR01697">
    <property type="entry name" value="PNPH-PUNA-XAPA"/>
    <property type="match status" value="1"/>
</dbReference>
<dbReference type="InterPro" id="IPR035994">
    <property type="entry name" value="Nucleoside_phosphorylase_sf"/>
</dbReference>
<feature type="domain" description="Nucleoside phosphorylase" evidence="8">
    <location>
        <begin position="23"/>
        <end position="269"/>
    </location>
</feature>
<dbReference type="PIRSF" id="PIRSF000477">
    <property type="entry name" value="PurNPase"/>
    <property type="match status" value="1"/>
</dbReference>
<dbReference type="Proteomes" id="UP000641741">
    <property type="component" value="Unassembled WGS sequence"/>
</dbReference>
<dbReference type="InterPro" id="IPR011270">
    <property type="entry name" value="Pur_Nuc_Pase_Ino/Guo-sp"/>
</dbReference>
<evidence type="ECO:0000256" key="1">
    <source>
        <dbReference type="ARBA" id="ARBA00002678"/>
    </source>
</evidence>
<dbReference type="PANTHER" id="PTHR11904">
    <property type="entry name" value="METHYLTHIOADENOSINE/PURINE NUCLEOSIDE PHOSPHORYLASE"/>
    <property type="match status" value="1"/>
</dbReference>
<dbReference type="Pfam" id="PF01048">
    <property type="entry name" value="PNP_UDP_1"/>
    <property type="match status" value="1"/>
</dbReference>
<keyword evidence="4 7" id="KW-0328">Glycosyltransferase</keyword>
<dbReference type="SUPFAM" id="SSF53167">
    <property type="entry name" value="Purine and uridine phosphorylases"/>
    <property type="match status" value="1"/>
</dbReference>
<dbReference type="GO" id="GO:0004731">
    <property type="term" value="F:purine-nucleoside phosphorylase activity"/>
    <property type="evidence" value="ECO:0007669"/>
    <property type="project" value="UniProtKB-EC"/>
</dbReference>
<protein>
    <recommendedName>
        <fullName evidence="7">Purine nucleoside phosphorylase</fullName>
        <ecNumber evidence="7">2.4.2.1</ecNumber>
    </recommendedName>
    <alternativeName>
        <fullName evidence="7">Inosine-guanosine phosphorylase</fullName>
    </alternativeName>
</protein>
<evidence type="ECO:0000256" key="4">
    <source>
        <dbReference type="ARBA" id="ARBA00022676"/>
    </source>
</evidence>
<sequence length="272" mass="29001">MLTYDEVKQSADFLRGKLPFIPEIGIVLGSGLGPLAEEIEQPVCIPYGDIPHFRVSTAPDHAGRLVCGTLSGRRIVCMQGRLHGYEGYAPDEIAYPVYVLRELGIQALVVTNASGGINTGFEVGDFMLIEDHINLTGKSPLTGANDASLGTRFSDMTFAYAPALREKALTAAEQCGTVLRRGVYIGVNGPQFETPAEIRAFRTLGADAVGMSTVFEVIAAAHCGLPVLGIAMITNMAAGVLNKPLSGAEVNEIAEKRGGVFREYVKTLVETL</sequence>
<comment type="caution">
    <text evidence="9">The sequence shown here is derived from an EMBL/GenBank/DDBJ whole genome shotgun (WGS) entry which is preliminary data.</text>
</comment>
<dbReference type="EC" id="2.4.2.1" evidence="7"/>
<dbReference type="InterPro" id="IPR000845">
    <property type="entry name" value="Nucleoside_phosphorylase_d"/>
</dbReference>
<comment type="function">
    <text evidence="1">The purine nucleoside phosphorylases catalyze the phosphorolytic breakdown of the N-glycosidic bond in the beta-(deoxy)ribonucleoside molecules, with the formation of the corresponding free purine bases and pentose-1-phosphate. Cleaves guanosine, inosine, 2'-deoxyguanosine and 2'-deoxyinosine.</text>
</comment>
<comment type="pathway">
    <text evidence="2 7">Purine metabolism; purine nucleoside salvage.</text>
</comment>
<dbReference type="NCBIfam" id="TIGR01700">
    <property type="entry name" value="PNPH"/>
    <property type="match status" value="1"/>
</dbReference>
<comment type="similarity">
    <text evidence="3 7">Belongs to the PNP/MTAP phosphorylase family.</text>
</comment>
<evidence type="ECO:0000259" key="8">
    <source>
        <dbReference type="Pfam" id="PF01048"/>
    </source>
</evidence>
<dbReference type="Gene3D" id="3.40.50.1580">
    <property type="entry name" value="Nucleoside phosphorylase domain"/>
    <property type="match status" value="1"/>
</dbReference>
<keyword evidence="10" id="KW-1185">Reference proteome</keyword>
<reference evidence="9 10" key="1">
    <citation type="submission" date="2020-08" db="EMBL/GenBank/DDBJ databases">
        <title>Genome public.</title>
        <authorList>
            <person name="Liu C."/>
            <person name="Sun Q."/>
        </authorList>
    </citation>
    <scope>NUCLEOTIDE SEQUENCE [LARGE SCALE GENOMIC DNA]</scope>
    <source>
        <strain evidence="9 10">M2</strain>
    </source>
</reference>
<dbReference type="CDD" id="cd09009">
    <property type="entry name" value="PNP-EcPNPII_like"/>
    <property type="match status" value="1"/>
</dbReference>
<gene>
    <name evidence="9" type="ORF">H8S02_10415</name>
</gene>
<dbReference type="NCBIfam" id="NF006054">
    <property type="entry name" value="PRK08202.1"/>
    <property type="match status" value="1"/>
</dbReference>
<evidence type="ECO:0000256" key="6">
    <source>
        <dbReference type="ARBA" id="ARBA00048556"/>
    </source>
</evidence>
<dbReference type="PANTHER" id="PTHR11904:SF9">
    <property type="entry name" value="PURINE NUCLEOSIDE PHOSPHORYLASE-RELATED"/>
    <property type="match status" value="1"/>
</dbReference>
<keyword evidence="5 7" id="KW-0808">Transferase</keyword>
<evidence type="ECO:0000256" key="3">
    <source>
        <dbReference type="ARBA" id="ARBA00006751"/>
    </source>
</evidence>
<evidence type="ECO:0000313" key="10">
    <source>
        <dbReference type="Proteomes" id="UP000641741"/>
    </source>
</evidence>
<comment type="catalytic activity">
    <reaction evidence="6">
        <text>a purine 2'-deoxy-D-ribonucleoside + phosphate = a purine nucleobase + 2-deoxy-alpha-D-ribose 1-phosphate</text>
        <dbReference type="Rhea" id="RHEA:36431"/>
        <dbReference type="ChEBI" id="CHEBI:26386"/>
        <dbReference type="ChEBI" id="CHEBI:43474"/>
        <dbReference type="ChEBI" id="CHEBI:57259"/>
        <dbReference type="ChEBI" id="CHEBI:142361"/>
        <dbReference type="EC" id="2.4.2.1"/>
    </reaction>
</comment>
<evidence type="ECO:0000256" key="2">
    <source>
        <dbReference type="ARBA" id="ARBA00005058"/>
    </source>
</evidence>
<evidence type="ECO:0000256" key="7">
    <source>
        <dbReference type="PIRNR" id="PIRNR000477"/>
    </source>
</evidence>
<dbReference type="RefSeq" id="WP_186970467.1">
    <property type="nucleotide sequence ID" value="NZ_JACOPK010000010.1"/>
</dbReference>
<dbReference type="InterPro" id="IPR011268">
    <property type="entry name" value="Purine_phosphorylase"/>
</dbReference>
<proteinExistence type="inferred from homology"/>
<organism evidence="9 10">
    <name type="scientific">Agathobaculum hominis</name>
    <dbReference type="NCBI Taxonomy" id="2763014"/>
    <lineage>
        <taxon>Bacteria</taxon>
        <taxon>Bacillati</taxon>
        <taxon>Bacillota</taxon>
        <taxon>Clostridia</taxon>
        <taxon>Eubacteriales</taxon>
        <taxon>Butyricicoccaceae</taxon>
        <taxon>Agathobaculum</taxon>
    </lineage>
</organism>
<accession>A0ABR7GPX9</accession>
<name>A0ABR7GPX9_9FIRM</name>
<evidence type="ECO:0000256" key="5">
    <source>
        <dbReference type="ARBA" id="ARBA00022679"/>
    </source>
</evidence>
<dbReference type="EMBL" id="JACOPK010000010">
    <property type="protein sequence ID" value="MBC5696354.1"/>
    <property type="molecule type" value="Genomic_DNA"/>
</dbReference>
<evidence type="ECO:0000313" key="9">
    <source>
        <dbReference type="EMBL" id="MBC5696354.1"/>
    </source>
</evidence>